<dbReference type="RefSeq" id="XP_060316507.1">
    <property type="nucleotide sequence ID" value="XM_060452549.1"/>
</dbReference>
<accession>A0AAJ0E2M9</accession>
<protein>
    <submittedName>
        <fullName evidence="1">Uncharacterized protein</fullName>
    </submittedName>
</protein>
<sequence length="72" mass="8270">LRLRVSDAEKDTIVASRNGFISTVLAWEQHLHLQLRPDDVWLAILLVKFSFFVNGPGRAEALRDRFIVHEGK</sequence>
<organism evidence="1 2">
    <name type="scientific">Colletotrichum costaricense</name>
    <dbReference type="NCBI Taxonomy" id="1209916"/>
    <lineage>
        <taxon>Eukaryota</taxon>
        <taxon>Fungi</taxon>
        <taxon>Dikarya</taxon>
        <taxon>Ascomycota</taxon>
        <taxon>Pezizomycotina</taxon>
        <taxon>Sordariomycetes</taxon>
        <taxon>Hypocreomycetidae</taxon>
        <taxon>Glomerellales</taxon>
        <taxon>Glomerellaceae</taxon>
        <taxon>Colletotrichum</taxon>
        <taxon>Colletotrichum acutatum species complex</taxon>
    </lineage>
</organism>
<dbReference type="PANTHER" id="PTHR31252">
    <property type="entry name" value="DUF4419 DOMAIN-CONTAINING PROTEIN"/>
    <property type="match status" value="1"/>
</dbReference>
<dbReference type="EMBL" id="MOOE01000004">
    <property type="protein sequence ID" value="KAK1532384.1"/>
    <property type="molecule type" value="Genomic_DNA"/>
</dbReference>
<proteinExistence type="predicted"/>
<dbReference type="PANTHER" id="PTHR31252:SF11">
    <property type="entry name" value="DUF4419 DOMAIN-CONTAINING PROTEIN"/>
    <property type="match status" value="1"/>
</dbReference>
<feature type="non-terminal residue" evidence="1">
    <location>
        <position position="1"/>
    </location>
</feature>
<reference evidence="1 2" key="1">
    <citation type="submission" date="2016-10" db="EMBL/GenBank/DDBJ databases">
        <title>The genome sequence of Colletotrichum fioriniae PJ7.</title>
        <authorList>
            <person name="Baroncelli R."/>
        </authorList>
    </citation>
    <scope>NUCLEOTIDE SEQUENCE [LARGE SCALE GENOMIC DNA]</scope>
    <source>
        <strain evidence="1 2">IMI 309622</strain>
    </source>
</reference>
<dbReference type="InterPro" id="IPR025533">
    <property type="entry name" value="DUF4419"/>
</dbReference>
<dbReference type="Pfam" id="PF14388">
    <property type="entry name" value="DUF4419"/>
    <property type="match status" value="1"/>
</dbReference>
<comment type="caution">
    <text evidence="1">The sequence shown here is derived from an EMBL/GenBank/DDBJ whole genome shotgun (WGS) entry which is preliminary data.</text>
</comment>
<gene>
    <name evidence="1" type="ORF">CCOS01_04367</name>
</gene>
<dbReference type="GeneID" id="85336096"/>
<evidence type="ECO:0000313" key="1">
    <source>
        <dbReference type="EMBL" id="KAK1532384.1"/>
    </source>
</evidence>
<dbReference type="Proteomes" id="UP001240678">
    <property type="component" value="Unassembled WGS sequence"/>
</dbReference>
<name>A0AAJ0E2M9_9PEZI</name>
<dbReference type="AlphaFoldDB" id="A0AAJ0E2M9"/>
<evidence type="ECO:0000313" key="2">
    <source>
        <dbReference type="Proteomes" id="UP001240678"/>
    </source>
</evidence>
<keyword evidence="2" id="KW-1185">Reference proteome</keyword>